<dbReference type="PROSITE" id="PS00061">
    <property type="entry name" value="ADH_SHORT"/>
    <property type="match status" value="1"/>
</dbReference>
<comment type="similarity">
    <text evidence="1 4">Belongs to the short-chain dehydrogenases/reductases (SDR) family.</text>
</comment>
<evidence type="ECO:0000256" key="2">
    <source>
        <dbReference type="ARBA" id="ARBA00022857"/>
    </source>
</evidence>
<dbReference type="FunFam" id="3.40.50.720:FF:001171">
    <property type="entry name" value="ARP protein (REF)"/>
    <property type="match status" value="1"/>
</dbReference>
<dbReference type="PANTHER" id="PTHR44229">
    <property type="entry name" value="15-HYDROXYPROSTAGLANDIN DEHYDROGENASE [NAD(+)]"/>
    <property type="match status" value="1"/>
</dbReference>
<dbReference type="SUPFAM" id="SSF51735">
    <property type="entry name" value="NAD(P)-binding Rossmann-fold domains"/>
    <property type="match status" value="1"/>
</dbReference>
<reference evidence="5 6" key="2">
    <citation type="submission" date="2016-05" db="EMBL/GenBank/DDBJ databases">
        <title>Lineage-specific infection strategies underlie the spectrum of fungal disease in amphibians.</title>
        <authorList>
            <person name="Cuomo C.A."/>
            <person name="Farrer R.A."/>
            <person name="James T."/>
            <person name="Longcore J."/>
            <person name="Birren B."/>
        </authorList>
    </citation>
    <scope>NUCLEOTIDE SEQUENCE [LARGE SCALE GENOMIC DNA]</scope>
    <source>
        <strain evidence="5 6">JEL423</strain>
    </source>
</reference>
<evidence type="ECO:0000256" key="1">
    <source>
        <dbReference type="ARBA" id="ARBA00006484"/>
    </source>
</evidence>
<dbReference type="PANTHER" id="PTHR44229:SF4">
    <property type="entry name" value="15-HYDROXYPROSTAGLANDIN DEHYDROGENASE [NAD(+)]"/>
    <property type="match status" value="1"/>
</dbReference>
<evidence type="ECO:0000256" key="4">
    <source>
        <dbReference type="RuleBase" id="RU000363"/>
    </source>
</evidence>
<evidence type="ECO:0000313" key="6">
    <source>
        <dbReference type="Proteomes" id="UP000077115"/>
    </source>
</evidence>
<dbReference type="InterPro" id="IPR002347">
    <property type="entry name" value="SDR_fam"/>
</dbReference>
<organism evidence="5 6">
    <name type="scientific">Batrachochytrium dendrobatidis (strain JEL423)</name>
    <dbReference type="NCBI Taxonomy" id="403673"/>
    <lineage>
        <taxon>Eukaryota</taxon>
        <taxon>Fungi</taxon>
        <taxon>Fungi incertae sedis</taxon>
        <taxon>Chytridiomycota</taxon>
        <taxon>Chytridiomycota incertae sedis</taxon>
        <taxon>Chytridiomycetes</taxon>
        <taxon>Rhizophydiales</taxon>
        <taxon>Rhizophydiales incertae sedis</taxon>
        <taxon>Batrachochytrium</taxon>
    </lineage>
</organism>
<dbReference type="Gene3D" id="3.40.50.720">
    <property type="entry name" value="NAD(P)-binding Rossmann-like Domain"/>
    <property type="match status" value="1"/>
</dbReference>
<dbReference type="AlphaFoldDB" id="A0A177WF00"/>
<reference evidence="5 6" key="1">
    <citation type="submission" date="2006-10" db="EMBL/GenBank/DDBJ databases">
        <title>The Genome Sequence of Batrachochytrium dendrobatidis JEL423.</title>
        <authorList>
            <consortium name="The Broad Institute Genome Sequencing Platform"/>
            <person name="Birren B."/>
            <person name="Lander E."/>
            <person name="Galagan J."/>
            <person name="Cuomo C."/>
            <person name="Devon K."/>
            <person name="Jaffe D."/>
            <person name="Butler J."/>
            <person name="Alvarez P."/>
            <person name="Gnerre S."/>
            <person name="Grabherr M."/>
            <person name="Kleber M."/>
            <person name="Mauceli E."/>
            <person name="Brockman W."/>
            <person name="Young S."/>
            <person name="LaButti K."/>
            <person name="Sykes S."/>
            <person name="DeCaprio D."/>
            <person name="Crawford M."/>
            <person name="Koehrsen M."/>
            <person name="Engels R."/>
            <person name="Montgomery P."/>
            <person name="Pearson M."/>
            <person name="Howarth C."/>
            <person name="Larson L."/>
            <person name="White J."/>
            <person name="O'Leary S."/>
            <person name="Kodira C."/>
            <person name="Zeng Q."/>
            <person name="Yandava C."/>
            <person name="Alvarado L."/>
            <person name="Longcore J."/>
            <person name="James T."/>
        </authorList>
    </citation>
    <scope>NUCLEOTIDE SEQUENCE [LARGE SCALE GENOMIC DNA]</scope>
    <source>
        <strain evidence="5 6">JEL423</strain>
    </source>
</reference>
<dbReference type="VEuPathDB" id="FungiDB:BDEG_22080"/>
<accession>A0A177WF00</accession>
<dbReference type="InterPro" id="IPR036291">
    <property type="entry name" value="NAD(P)-bd_dom_sf"/>
</dbReference>
<dbReference type="PRINTS" id="PR00080">
    <property type="entry name" value="SDRFAMILY"/>
</dbReference>
<name>A0A177WF00_BATDL</name>
<protein>
    <submittedName>
        <fullName evidence="5">Uncharacterized protein</fullName>
    </submittedName>
</protein>
<gene>
    <name evidence="5" type="ORF">BDEG_22080</name>
</gene>
<keyword evidence="2" id="KW-0521">NADP</keyword>
<dbReference type="OrthoDB" id="4131217at2759"/>
<dbReference type="InterPro" id="IPR020904">
    <property type="entry name" value="Sc_DH/Rdtase_CS"/>
</dbReference>
<evidence type="ECO:0000256" key="3">
    <source>
        <dbReference type="ARBA" id="ARBA00023002"/>
    </source>
</evidence>
<dbReference type="STRING" id="403673.A0A177WF00"/>
<proteinExistence type="inferred from homology"/>
<sequence length="276" mass="30154">MKINGKVAIVTGASSGFGKMLSLRLISSGARVVLGDISVAAGQELLLQLNSRSPASAIFVKCDVTKAEDLKLLFDSARKAFGRIDIVVNNAGIVEKEEFTKDLKDSWKSVIDIDLTAVIMGTRMAISEMVKQPKIDDAVLWRGAIINTASLAGLYPQSQQPIYAAAKSGVVNFTRSLGYLFTEQGIHVNCICPSFSDTPILNTLLGKSVPSHMKVPISLVIDAFILGIEDQSLKGKQFSLLQYQSLVDQSKLVCIALMIFRRCDSCNTRIWNRHCR</sequence>
<keyword evidence="3" id="KW-0560">Oxidoreductase</keyword>
<dbReference type="PRINTS" id="PR00081">
    <property type="entry name" value="GDHRDH"/>
</dbReference>
<evidence type="ECO:0000313" key="5">
    <source>
        <dbReference type="EMBL" id="OAJ38120.1"/>
    </source>
</evidence>
<dbReference type="GO" id="GO:0016616">
    <property type="term" value="F:oxidoreductase activity, acting on the CH-OH group of donors, NAD or NADP as acceptor"/>
    <property type="evidence" value="ECO:0007669"/>
    <property type="project" value="TreeGrafter"/>
</dbReference>
<dbReference type="Proteomes" id="UP000077115">
    <property type="component" value="Unassembled WGS sequence"/>
</dbReference>
<dbReference type="EMBL" id="DS022301">
    <property type="protein sequence ID" value="OAJ38120.1"/>
    <property type="molecule type" value="Genomic_DNA"/>
</dbReference>
<dbReference type="GO" id="GO:0005737">
    <property type="term" value="C:cytoplasm"/>
    <property type="evidence" value="ECO:0007669"/>
    <property type="project" value="TreeGrafter"/>
</dbReference>
<dbReference type="Pfam" id="PF00106">
    <property type="entry name" value="adh_short"/>
    <property type="match status" value="1"/>
</dbReference>